<proteinExistence type="predicted"/>
<feature type="transmembrane region" description="Helical" evidence="1">
    <location>
        <begin position="200"/>
        <end position="221"/>
    </location>
</feature>
<evidence type="ECO:0000313" key="2">
    <source>
        <dbReference type="EMBL" id="GAP43682.1"/>
    </source>
</evidence>
<feature type="transmembrane region" description="Helical" evidence="1">
    <location>
        <begin position="228"/>
        <end position="250"/>
    </location>
</feature>
<keyword evidence="1" id="KW-1133">Transmembrane helix</keyword>
<sequence length="294" mass="32425">MKSSKIINILLLATALLAIVVSAGGIFIDNGNGPYNYTSIRGEQVTIAGSGLYHHMSADVAIQGIAQDFVTLFTGVPLLLILLWLTTKKKDLWLHILQTGLTGYFMVTYFFYLAMGMYNQFFMLYVILVTCSFFAFYLQMQRLMKSDYAAWYGDKRPAFAGWFLIANAVMVGLMWLGVIVPPLLDGSLYPAGLDHYTTMIVQGFDLAVLLPASFVAGLLFVRRRPAGFLWAPVYLVFLTMMMTALTAKIIGMGMTGVDTRPAIYFIPLTAVLSVAGAWISLKSIKARAGESARP</sequence>
<protein>
    <submittedName>
        <fullName evidence="2">Uncharacterized protein</fullName>
    </submittedName>
</protein>
<dbReference type="EMBL" id="DF968182">
    <property type="protein sequence ID" value="GAP43682.1"/>
    <property type="molecule type" value="Genomic_DNA"/>
</dbReference>
<name>A0A0S7BZI5_9BACT</name>
<evidence type="ECO:0000313" key="3">
    <source>
        <dbReference type="Proteomes" id="UP000053091"/>
    </source>
</evidence>
<feature type="transmembrane region" description="Helical" evidence="1">
    <location>
        <begin position="60"/>
        <end position="85"/>
    </location>
</feature>
<keyword evidence="1" id="KW-0812">Transmembrane</keyword>
<gene>
    <name evidence="2" type="ORF">TBC1_111839</name>
</gene>
<feature type="transmembrane region" description="Helical" evidence="1">
    <location>
        <begin position="262"/>
        <end position="281"/>
    </location>
</feature>
<feature type="transmembrane region" description="Helical" evidence="1">
    <location>
        <begin position="118"/>
        <end position="138"/>
    </location>
</feature>
<organism evidence="2">
    <name type="scientific">Lentimicrobium saccharophilum</name>
    <dbReference type="NCBI Taxonomy" id="1678841"/>
    <lineage>
        <taxon>Bacteria</taxon>
        <taxon>Pseudomonadati</taxon>
        <taxon>Bacteroidota</taxon>
        <taxon>Bacteroidia</taxon>
        <taxon>Bacteroidales</taxon>
        <taxon>Lentimicrobiaceae</taxon>
        <taxon>Lentimicrobium</taxon>
    </lineage>
</organism>
<feature type="transmembrane region" description="Helical" evidence="1">
    <location>
        <begin position="92"/>
        <end position="112"/>
    </location>
</feature>
<feature type="transmembrane region" description="Helical" evidence="1">
    <location>
        <begin position="159"/>
        <end position="180"/>
    </location>
</feature>
<dbReference type="STRING" id="1678841.TBC1_111839"/>
<keyword evidence="3" id="KW-1185">Reference proteome</keyword>
<accession>A0A0S7BZI5</accession>
<evidence type="ECO:0000256" key="1">
    <source>
        <dbReference type="SAM" id="Phobius"/>
    </source>
</evidence>
<reference evidence="2" key="1">
    <citation type="journal article" date="2015" name="Genome Announc.">
        <title>Draft Genome Sequence of Bacteroidales Strain TBC1, a Novel Isolate from a Methanogenic Wastewater Treatment System.</title>
        <authorList>
            <person name="Tourlousse D.M."/>
            <person name="Matsuura N."/>
            <person name="Sun L."/>
            <person name="Toyonaga M."/>
            <person name="Kuroda K."/>
            <person name="Ohashi A."/>
            <person name="Cruz R."/>
            <person name="Yamaguchi T."/>
            <person name="Sekiguchi Y."/>
        </authorList>
    </citation>
    <scope>NUCLEOTIDE SEQUENCE [LARGE SCALE GENOMIC DNA]</scope>
    <source>
        <strain evidence="2">TBC1</strain>
    </source>
</reference>
<dbReference type="Proteomes" id="UP000053091">
    <property type="component" value="Unassembled WGS sequence"/>
</dbReference>
<dbReference type="RefSeq" id="WP_062041190.1">
    <property type="nucleotide sequence ID" value="NZ_DF968182.1"/>
</dbReference>
<keyword evidence="1" id="KW-0472">Membrane</keyword>
<dbReference type="AlphaFoldDB" id="A0A0S7BZI5"/>